<accession>A0ABD0LUG4</accession>
<dbReference type="AlphaFoldDB" id="A0ABD0LUG4"/>
<evidence type="ECO:0000259" key="2">
    <source>
        <dbReference type="PROSITE" id="PS50174"/>
    </source>
</evidence>
<feature type="domain" description="G-patch" evidence="2">
    <location>
        <begin position="69"/>
        <end position="115"/>
    </location>
</feature>
<reference evidence="3 4" key="1">
    <citation type="journal article" date="2023" name="Sci. Data">
        <title>Genome assembly of the Korean intertidal mud-creeper Batillaria attramentaria.</title>
        <authorList>
            <person name="Patra A.K."/>
            <person name="Ho P.T."/>
            <person name="Jun S."/>
            <person name="Lee S.J."/>
            <person name="Kim Y."/>
            <person name="Won Y.J."/>
        </authorList>
    </citation>
    <scope>NUCLEOTIDE SEQUENCE [LARGE SCALE GENOMIC DNA]</scope>
    <source>
        <strain evidence="3">Wonlab-2016</strain>
    </source>
</reference>
<comment type="caution">
    <text evidence="3">The sequence shown here is derived from an EMBL/GenBank/DDBJ whole genome shotgun (WGS) entry which is preliminary data.</text>
</comment>
<gene>
    <name evidence="3" type="ORF">BaRGS_00005961</name>
</gene>
<proteinExistence type="predicted"/>
<evidence type="ECO:0000313" key="4">
    <source>
        <dbReference type="Proteomes" id="UP001519460"/>
    </source>
</evidence>
<dbReference type="InterPro" id="IPR000467">
    <property type="entry name" value="G_patch_dom"/>
</dbReference>
<dbReference type="InterPro" id="IPR051189">
    <property type="entry name" value="Splicing_assoc_domain"/>
</dbReference>
<sequence length="118" mass="13073">MPRYTMKRFLQERESWNVMQGGCHFSPGASWNSGYSSQSGDYKRLRQTPPLPDATEEGFVGEDAVPIPESNIGNKMLQTMGWIPGSGLGAEGDGRQDPVVAYRRRGRKGLGYETQSDT</sequence>
<dbReference type="PROSITE" id="PS50174">
    <property type="entry name" value="G_PATCH"/>
    <property type="match status" value="1"/>
</dbReference>
<evidence type="ECO:0000256" key="1">
    <source>
        <dbReference type="SAM" id="MobiDB-lite"/>
    </source>
</evidence>
<dbReference type="Pfam" id="PF01585">
    <property type="entry name" value="G-patch"/>
    <property type="match status" value="1"/>
</dbReference>
<feature type="compositionally biased region" description="Polar residues" evidence="1">
    <location>
        <begin position="29"/>
        <end position="40"/>
    </location>
</feature>
<protein>
    <recommendedName>
        <fullName evidence="2">G-patch domain-containing protein</fullName>
    </recommendedName>
</protein>
<name>A0ABD0LUG4_9CAEN</name>
<feature type="region of interest" description="Disordered" evidence="1">
    <location>
        <begin position="27"/>
        <end position="54"/>
    </location>
</feature>
<dbReference type="Proteomes" id="UP001519460">
    <property type="component" value="Unassembled WGS sequence"/>
</dbReference>
<dbReference type="PANTHER" id="PTHR14195">
    <property type="entry name" value="G PATCH DOMAIN CONTAINING PROTEIN 2"/>
    <property type="match status" value="1"/>
</dbReference>
<organism evidence="3 4">
    <name type="scientific">Batillaria attramentaria</name>
    <dbReference type="NCBI Taxonomy" id="370345"/>
    <lineage>
        <taxon>Eukaryota</taxon>
        <taxon>Metazoa</taxon>
        <taxon>Spiralia</taxon>
        <taxon>Lophotrochozoa</taxon>
        <taxon>Mollusca</taxon>
        <taxon>Gastropoda</taxon>
        <taxon>Caenogastropoda</taxon>
        <taxon>Sorbeoconcha</taxon>
        <taxon>Cerithioidea</taxon>
        <taxon>Batillariidae</taxon>
        <taxon>Batillaria</taxon>
    </lineage>
</organism>
<dbReference type="EMBL" id="JACVVK020000024">
    <property type="protein sequence ID" value="KAK7502711.1"/>
    <property type="molecule type" value="Genomic_DNA"/>
</dbReference>
<keyword evidence="4" id="KW-1185">Reference proteome</keyword>
<dbReference type="SMART" id="SM00443">
    <property type="entry name" value="G_patch"/>
    <property type="match status" value="1"/>
</dbReference>
<evidence type="ECO:0000313" key="3">
    <source>
        <dbReference type="EMBL" id="KAK7502711.1"/>
    </source>
</evidence>